<comment type="caution">
    <text evidence="2">The sequence shown here is derived from an EMBL/GenBank/DDBJ whole genome shotgun (WGS) entry which is preliminary data.</text>
</comment>
<sequence length="304" mass="35091">MSLISQLSKKVIQVRGGVTALRSFVTVSAPCYDEKEIPSKKLFIDPTYRPGKSGYAPGFRPPPGSHLTPPPKKELLTIKDLPSQPSEELHPTDAKKRYKQQLSQLRWQFKKELLTVQEERLHASKVKKERQQQRLQEKRQERELKRKEYEEARKTQPGDELAPEHVLGEIQPSDSNLDAEKLAKREARLKHYRSREARHSQNRLKQALKLHYHTSDFVTPSNLEDKIKVFMLSPPKKYIRTISDMLADLRDMGGVIDQRRAESRLEELQEVLDGTTMKGKLGVEKIQQWKATESVVSAGIDKHF</sequence>
<evidence type="ECO:0000256" key="1">
    <source>
        <dbReference type="SAM" id="MobiDB-lite"/>
    </source>
</evidence>
<feature type="compositionally biased region" description="Pro residues" evidence="1">
    <location>
        <begin position="59"/>
        <end position="70"/>
    </location>
</feature>
<feature type="region of interest" description="Disordered" evidence="1">
    <location>
        <begin position="123"/>
        <end position="165"/>
    </location>
</feature>
<protein>
    <submittedName>
        <fullName evidence="2">Uncharacterized protein</fullName>
    </submittedName>
</protein>
<dbReference type="Proteomes" id="UP001479436">
    <property type="component" value="Unassembled WGS sequence"/>
</dbReference>
<organism evidence="2 3">
    <name type="scientific">Basidiobolus ranarum</name>
    <dbReference type="NCBI Taxonomy" id="34480"/>
    <lineage>
        <taxon>Eukaryota</taxon>
        <taxon>Fungi</taxon>
        <taxon>Fungi incertae sedis</taxon>
        <taxon>Zoopagomycota</taxon>
        <taxon>Entomophthoromycotina</taxon>
        <taxon>Basidiobolomycetes</taxon>
        <taxon>Basidiobolales</taxon>
        <taxon>Basidiobolaceae</taxon>
        <taxon>Basidiobolus</taxon>
    </lineage>
</organism>
<feature type="region of interest" description="Disordered" evidence="1">
    <location>
        <begin position="53"/>
        <end position="73"/>
    </location>
</feature>
<dbReference type="InterPro" id="IPR058940">
    <property type="entry name" value="mS26_fungi"/>
</dbReference>
<name>A0ABR2WF36_9FUNG</name>
<feature type="compositionally biased region" description="Basic and acidic residues" evidence="1">
    <location>
        <begin position="129"/>
        <end position="165"/>
    </location>
</feature>
<reference evidence="2 3" key="1">
    <citation type="submission" date="2023-04" db="EMBL/GenBank/DDBJ databases">
        <title>Genome of Basidiobolus ranarum AG-B5.</title>
        <authorList>
            <person name="Stajich J.E."/>
            <person name="Carter-House D."/>
            <person name="Gryganskyi A."/>
        </authorList>
    </citation>
    <scope>NUCLEOTIDE SEQUENCE [LARGE SCALE GENOMIC DNA]</scope>
    <source>
        <strain evidence="2 3">AG-B5</strain>
    </source>
</reference>
<accession>A0ABR2WF36</accession>
<dbReference type="EMBL" id="JASJQH010002538">
    <property type="protein sequence ID" value="KAK9760113.1"/>
    <property type="molecule type" value="Genomic_DNA"/>
</dbReference>
<evidence type="ECO:0000313" key="3">
    <source>
        <dbReference type="Proteomes" id="UP001479436"/>
    </source>
</evidence>
<dbReference type="Pfam" id="PF26163">
    <property type="entry name" value="mS26"/>
    <property type="match status" value="1"/>
</dbReference>
<proteinExistence type="predicted"/>
<keyword evidence="3" id="KW-1185">Reference proteome</keyword>
<evidence type="ECO:0000313" key="2">
    <source>
        <dbReference type="EMBL" id="KAK9760113.1"/>
    </source>
</evidence>
<gene>
    <name evidence="2" type="ORF">K7432_016189</name>
</gene>